<reference evidence="1" key="1">
    <citation type="submission" date="2018-05" db="EMBL/GenBank/DDBJ databases">
        <title>Draft genome of Mucuna pruriens seed.</title>
        <authorList>
            <person name="Nnadi N.E."/>
            <person name="Vos R."/>
            <person name="Hasami M.H."/>
            <person name="Devisetty U.K."/>
            <person name="Aguiy J.C."/>
        </authorList>
    </citation>
    <scope>NUCLEOTIDE SEQUENCE [LARGE SCALE GENOMIC DNA]</scope>
    <source>
        <strain evidence="1">JCA_2017</strain>
    </source>
</reference>
<name>A0A371F6I1_MUCPR</name>
<evidence type="ECO:0000313" key="2">
    <source>
        <dbReference type="Proteomes" id="UP000257109"/>
    </source>
</evidence>
<keyword evidence="2" id="KW-1185">Reference proteome</keyword>
<sequence length="59" mass="6613">MANALATLLSMLIVNREQEMTIQTRMTQRWMISPGTMTSRGAYLLGATENDKGNPLQKK</sequence>
<accession>A0A371F6I1</accession>
<dbReference type="AlphaFoldDB" id="A0A371F6I1"/>
<gene>
    <name evidence="1" type="ORF">CR513_46581</name>
</gene>
<protein>
    <submittedName>
        <fullName evidence="1">Uncharacterized protein</fullName>
    </submittedName>
</protein>
<feature type="non-terminal residue" evidence="1">
    <location>
        <position position="1"/>
    </location>
</feature>
<dbReference type="Proteomes" id="UP000257109">
    <property type="component" value="Unassembled WGS sequence"/>
</dbReference>
<comment type="caution">
    <text evidence="1">The sequence shown here is derived from an EMBL/GenBank/DDBJ whole genome shotgun (WGS) entry which is preliminary data.</text>
</comment>
<organism evidence="1 2">
    <name type="scientific">Mucuna pruriens</name>
    <name type="common">Velvet bean</name>
    <name type="synonym">Dolichos pruriens</name>
    <dbReference type="NCBI Taxonomy" id="157652"/>
    <lineage>
        <taxon>Eukaryota</taxon>
        <taxon>Viridiplantae</taxon>
        <taxon>Streptophyta</taxon>
        <taxon>Embryophyta</taxon>
        <taxon>Tracheophyta</taxon>
        <taxon>Spermatophyta</taxon>
        <taxon>Magnoliopsida</taxon>
        <taxon>eudicotyledons</taxon>
        <taxon>Gunneridae</taxon>
        <taxon>Pentapetalae</taxon>
        <taxon>rosids</taxon>
        <taxon>fabids</taxon>
        <taxon>Fabales</taxon>
        <taxon>Fabaceae</taxon>
        <taxon>Papilionoideae</taxon>
        <taxon>50 kb inversion clade</taxon>
        <taxon>NPAAA clade</taxon>
        <taxon>indigoferoid/millettioid clade</taxon>
        <taxon>Phaseoleae</taxon>
        <taxon>Mucuna</taxon>
    </lineage>
</organism>
<proteinExistence type="predicted"/>
<evidence type="ECO:0000313" key="1">
    <source>
        <dbReference type="EMBL" id="RDX73773.1"/>
    </source>
</evidence>
<dbReference type="EMBL" id="QJKJ01010419">
    <property type="protein sequence ID" value="RDX73773.1"/>
    <property type="molecule type" value="Genomic_DNA"/>
</dbReference>